<evidence type="ECO:0000256" key="1">
    <source>
        <dbReference type="SAM" id="MobiDB-lite"/>
    </source>
</evidence>
<dbReference type="SUPFAM" id="SSF51735">
    <property type="entry name" value="NAD(P)-binding Rossmann-fold domains"/>
    <property type="match status" value="1"/>
</dbReference>
<comment type="caution">
    <text evidence="2">The sequence shown here is derived from an EMBL/GenBank/DDBJ whole genome shotgun (WGS) entry which is preliminary data.</text>
</comment>
<dbReference type="RefSeq" id="XP_066672855.1">
    <property type="nucleotide sequence ID" value="XM_066809237.1"/>
</dbReference>
<keyword evidence="3" id="KW-1185">Reference proteome</keyword>
<evidence type="ECO:0000313" key="2">
    <source>
        <dbReference type="EMBL" id="KAK8089961.1"/>
    </source>
</evidence>
<reference evidence="2 3" key="1">
    <citation type="submission" date="2023-01" db="EMBL/GenBank/DDBJ databases">
        <title>Analysis of 21 Apiospora genomes using comparative genomics revels a genus with tremendous synthesis potential of carbohydrate active enzymes and secondary metabolites.</title>
        <authorList>
            <person name="Sorensen T."/>
        </authorList>
    </citation>
    <scope>NUCLEOTIDE SEQUENCE [LARGE SCALE GENOMIC DNA]</scope>
    <source>
        <strain evidence="2 3">CBS 114990</strain>
    </source>
</reference>
<proteinExistence type="predicted"/>
<dbReference type="EMBL" id="JAQQWN010000004">
    <property type="protein sequence ID" value="KAK8089961.1"/>
    <property type="molecule type" value="Genomic_DNA"/>
</dbReference>
<organism evidence="2 3">
    <name type="scientific">Apiospora hydei</name>
    <dbReference type="NCBI Taxonomy" id="1337664"/>
    <lineage>
        <taxon>Eukaryota</taxon>
        <taxon>Fungi</taxon>
        <taxon>Dikarya</taxon>
        <taxon>Ascomycota</taxon>
        <taxon>Pezizomycotina</taxon>
        <taxon>Sordariomycetes</taxon>
        <taxon>Xylariomycetidae</taxon>
        <taxon>Amphisphaeriales</taxon>
        <taxon>Apiosporaceae</taxon>
        <taxon>Apiospora</taxon>
    </lineage>
</organism>
<accession>A0ABR1X3G7</accession>
<dbReference type="Proteomes" id="UP001433268">
    <property type="component" value="Unassembled WGS sequence"/>
</dbReference>
<name>A0ABR1X3G7_9PEZI</name>
<sequence length="74" mass="7787">MSRPWIFVSPANRGIGAALTRHLLRTTTLPIVATSRSTSPSETKKALLADLSLPPSSSSSSSGHTDRLTVLPST</sequence>
<gene>
    <name evidence="2" type="ORF">PG997_004922</name>
</gene>
<feature type="compositionally biased region" description="Low complexity" evidence="1">
    <location>
        <begin position="51"/>
        <end position="62"/>
    </location>
</feature>
<evidence type="ECO:0000313" key="3">
    <source>
        <dbReference type="Proteomes" id="UP001433268"/>
    </source>
</evidence>
<dbReference type="GeneID" id="92042297"/>
<feature type="region of interest" description="Disordered" evidence="1">
    <location>
        <begin position="51"/>
        <end position="74"/>
    </location>
</feature>
<protein>
    <submittedName>
        <fullName evidence="2">NAD(P)-binding protein</fullName>
    </submittedName>
</protein>
<dbReference type="InterPro" id="IPR036291">
    <property type="entry name" value="NAD(P)-bd_dom_sf"/>
</dbReference>